<dbReference type="EMBL" id="AMFJ01000454">
    <property type="protein sequence ID" value="EKE27650.1"/>
    <property type="molecule type" value="Genomic_DNA"/>
</dbReference>
<evidence type="ECO:0000313" key="1">
    <source>
        <dbReference type="EMBL" id="EKE27650.1"/>
    </source>
</evidence>
<name>K2GWG8_9BACT</name>
<organism evidence="1">
    <name type="scientific">uncultured bacterium</name>
    <name type="common">gcode 4</name>
    <dbReference type="NCBI Taxonomy" id="1234023"/>
    <lineage>
        <taxon>Bacteria</taxon>
        <taxon>environmental samples</taxon>
    </lineage>
</organism>
<comment type="caution">
    <text evidence="1">The sequence shown here is derived from an EMBL/GenBank/DDBJ whole genome shotgun (WGS) entry which is preliminary data.</text>
</comment>
<gene>
    <name evidence="1" type="ORF">ACD_3C00180G0001</name>
</gene>
<reference evidence="1" key="1">
    <citation type="journal article" date="2012" name="Science">
        <title>Fermentation, hydrogen, and sulfur metabolism in multiple uncultivated bacterial phyla.</title>
        <authorList>
            <person name="Wrighton K.C."/>
            <person name="Thomas B.C."/>
            <person name="Sharon I."/>
            <person name="Miller C.S."/>
            <person name="Castelle C.J."/>
            <person name="VerBerkmoes N.C."/>
            <person name="Wilkins M.J."/>
            <person name="Hettich R.L."/>
            <person name="Lipton M.S."/>
            <person name="Williams K.H."/>
            <person name="Long P.E."/>
            <person name="Banfield J.F."/>
        </authorList>
    </citation>
    <scope>NUCLEOTIDE SEQUENCE [LARGE SCALE GENOMIC DNA]</scope>
</reference>
<protein>
    <submittedName>
        <fullName evidence="1">Uncharacterized protein</fullName>
    </submittedName>
</protein>
<sequence>MEEAAYWIIKTPLKIKITNHYFNSISLSVRAYENCLIAIIIN</sequence>
<dbReference type="AlphaFoldDB" id="K2GWG8"/>
<accession>K2GWG8</accession>
<proteinExistence type="predicted"/>